<evidence type="ECO:0000313" key="2">
    <source>
        <dbReference type="Proteomes" id="UP000095283"/>
    </source>
</evidence>
<reference evidence="3" key="1">
    <citation type="submission" date="2016-11" db="UniProtKB">
        <authorList>
            <consortium name="WormBaseParasite"/>
        </authorList>
    </citation>
    <scope>IDENTIFICATION</scope>
</reference>
<dbReference type="WBParaSite" id="Hba_13430">
    <property type="protein sequence ID" value="Hba_13430"/>
    <property type="gene ID" value="Hba_13430"/>
</dbReference>
<dbReference type="AlphaFoldDB" id="A0A1I7X7H2"/>
<feature type="transmembrane region" description="Helical" evidence="1">
    <location>
        <begin position="40"/>
        <end position="58"/>
    </location>
</feature>
<keyword evidence="1" id="KW-0472">Membrane</keyword>
<keyword evidence="2" id="KW-1185">Reference proteome</keyword>
<dbReference type="Proteomes" id="UP000095283">
    <property type="component" value="Unplaced"/>
</dbReference>
<keyword evidence="1" id="KW-0812">Transmembrane</keyword>
<name>A0A1I7X7H2_HETBA</name>
<keyword evidence="1" id="KW-1133">Transmembrane helix</keyword>
<protein>
    <submittedName>
        <fullName evidence="3">Uncharacterized protein</fullName>
    </submittedName>
</protein>
<feature type="transmembrane region" description="Helical" evidence="1">
    <location>
        <begin position="70"/>
        <end position="92"/>
    </location>
</feature>
<evidence type="ECO:0000256" key="1">
    <source>
        <dbReference type="SAM" id="Phobius"/>
    </source>
</evidence>
<organism evidence="2 3">
    <name type="scientific">Heterorhabditis bacteriophora</name>
    <name type="common">Entomopathogenic nematode worm</name>
    <dbReference type="NCBI Taxonomy" id="37862"/>
    <lineage>
        <taxon>Eukaryota</taxon>
        <taxon>Metazoa</taxon>
        <taxon>Ecdysozoa</taxon>
        <taxon>Nematoda</taxon>
        <taxon>Chromadorea</taxon>
        <taxon>Rhabditida</taxon>
        <taxon>Rhabditina</taxon>
        <taxon>Rhabditomorpha</taxon>
        <taxon>Strongyloidea</taxon>
        <taxon>Heterorhabditidae</taxon>
        <taxon>Heterorhabditis</taxon>
    </lineage>
</organism>
<evidence type="ECO:0000313" key="3">
    <source>
        <dbReference type="WBParaSite" id="Hba_13430"/>
    </source>
</evidence>
<accession>A0A1I7X7H2</accession>
<proteinExistence type="predicted"/>
<sequence length="136" mass="15811">MWKICDPSYLPKPIQQEHSQVSPVSNGSSLNGYHSSSNNVTTWSFLILDVNIFSLYQLNFLCVRVPISHFHLLFFNYKFSLIFCLLCSLHALTMNFCASRCLLNVFNTVVVTSPSCKYYYRLHKCNNIFDKYLFSL</sequence>